<protein>
    <submittedName>
        <fullName evidence="1">Uncharacterized protein</fullName>
    </submittedName>
</protein>
<dbReference type="AlphaFoldDB" id="A0A9D4AJA1"/>
<keyword evidence="2" id="KW-1185">Reference proteome</keyword>
<gene>
    <name evidence="1" type="ORF">J1N35_001098</name>
</gene>
<accession>A0A9D4AJA1</accession>
<sequence>MEKRLIYSAWLYGHRPCTKGRTTCTCHCDKHPNAKRDFENWDRSNCMSLIIMSTTFQKPLGVQNLKRLVRSRVSLMKLRNFLPKMILLK</sequence>
<proteinExistence type="predicted"/>
<comment type="caution">
    <text evidence="1">The sequence shown here is derived from an EMBL/GenBank/DDBJ whole genome shotgun (WGS) entry which is preliminary data.</text>
</comment>
<dbReference type="EMBL" id="JAIQCV010000001">
    <property type="protein sequence ID" value="KAH1129720.1"/>
    <property type="molecule type" value="Genomic_DNA"/>
</dbReference>
<dbReference type="OrthoDB" id="989164at2759"/>
<evidence type="ECO:0000313" key="1">
    <source>
        <dbReference type="EMBL" id="KAH1129720.1"/>
    </source>
</evidence>
<evidence type="ECO:0000313" key="2">
    <source>
        <dbReference type="Proteomes" id="UP000828251"/>
    </source>
</evidence>
<organism evidence="1 2">
    <name type="scientific">Gossypium stocksii</name>
    <dbReference type="NCBI Taxonomy" id="47602"/>
    <lineage>
        <taxon>Eukaryota</taxon>
        <taxon>Viridiplantae</taxon>
        <taxon>Streptophyta</taxon>
        <taxon>Embryophyta</taxon>
        <taxon>Tracheophyta</taxon>
        <taxon>Spermatophyta</taxon>
        <taxon>Magnoliopsida</taxon>
        <taxon>eudicotyledons</taxon>
        <taxon>Gunneridae</taxon>
        <taxon>Pentapetalae</taxon>
        <taxon>rosids</taxon>
        <taxon>malvids</taxon>
        <taxon>Malvales</taxon>
        <taxon>Malvaceae</taxon>
        <taxon>Malvoideae</taxon>
        <taxon>Gossypium</taxon>
    </lineage>
</organism>
<reference evidence="1 2" key="1">
    <citation type="journal article" date="2021" name="Plant Biotechnol. J.">
        <title>Multi-omics assisted identification of the key and species-specific regulatory components of drought-tolerant mechanisms in Gossypium stocksii.</title>
        <authorList>
            <person name="Yu D."/>
            <person name="Ke L."/>
            <person name="Zhang D."/>
            <person name="Wu Y."/>
            <person name="Sun Y."/>
            <person name="Mei J."/>
            <person name="Sun J."/>
            <person name="Sun Y."/>
        </authorList>
    </citation>
    <scope>NUCLEOTIDE SEQUENCE [LARGE SCALE GENOMIC DNA]</scope>
    <source>
        <strain evidence="2">cv. E1</strain>
        <tissue evidence="1">Leaf</tissue>
    </source>
</reference>
<dbReference type="Proteomes" id="UP000828251">
    <property type="component" value="Unassembled WGS sequence"/>
</dbReference>
<name>A0A9D4AJA1_9ROSI</name>